<evidence type="ECO:0000256" key="1">
    <source>
        <dbReference type="SAM" id="MobiDB-lite"/>
    </source>
</evidence>
<protein>
    <submittedName>
        <fullName evidence="2">Uncharacterized protein</fullName>
    </submittedName>
</protein>
<feature type="region of interest" description="Disordered" evidence="1">
    <location>
        <begin position="32"/>
        <end position="266"/>
    </location>
</feature>
<evidence type="ECO:0000313" key="2">
    <source>
        <dbReference type="EMBL" id="ADD39819.1"/>
    </source>
</evidence>
<dbReference type="KEGG" id="sna:Snas_0098"/>
<dbReference type="HOGENOM" id="CLU_1045499_0_0_11"/>
<organism evidence="2 3">
    <name type="scientific">Stackebrandtia nassauensis (strain DSM 44728 / CIP 108903 / NRRL B-16338 / NBRC 102104 / LLR-40K-21)</name>
    <dbReference type="NCBI Taxonomy" id="446470"/>
    <lineage>
        <taxon>Bacteria</taxon>
        <taxon>Bacillati</taxon>
        <taxon>Actinomycetota</taxon>
        <taxon>Actinomycetes</taxon>
        <taxon>Glycomycetales</taxon>
        <taxon>Glycomycetaceae</taxon>
        <taxon>Stackebrandtia</taxon>
    </lineage>
</organism>
<evidence type="ECO:0000313" key="3">
    <source>
        <dbReference type="Proteomes" id="UP000000844"/>
    </source>
</evidence>
<reference evidence="2 3" key="1">
    <citation type="journal article" date="2009" name="Stand. Genomic Sci.">
        <title>Complete genome sequence of Stackebrandtia nassauensis type strain (LLR-40K-21).</title>
        <authorList>
            <person name="Munk C."/>
            <person name="Lapidus A."/>
            <person name="Copeland A."/>
            <person name="Jando M."/>
            <person name="Mayilraj S."/>
            <person name="Glavina Del Rio T."/>
            <person name="Nolan M."/>
            <person name="Chen F."/>
            <person name="Lucas S."/>
            <person name="Tice H."/>
            <person name="Cheng J.F."/>
            <person name="Han C."/>
            <person name="Detter J.C."/>
            <person name="Bruce D."/>
            <person name="Goodwin L."/>
            <person name="Chain P."/>
            <person name="Pitluck S."/>
            <person name="Goker M."/>
            <person name="Ovchinikova G."/>
            <person name="Pati A."/>
            <person name="Ivanova N."/>
            <person name="Mavromatis K."/>
            <person name="Chen A."/>
            <person name="Palaniappan K."/>
            <person name="Land M."/>
            <person name="Hauser L."/>
            <person name="Chang Y.J."/>
            <person name="Jeffries C.D."/>
            <person name="Bristow J."/>
            <person name="Eisen J.A."/>
            <person name="Markowitz V."/>
            <person name="Hugenholtz P."/>
            <person name="Kyrpides N.C."/>
            <person name="Klenk H.P."/>
        </authorList>
    </citation>
    <scope>NUCLEOTIDE SEQUENCE [LARGE SCALE GENOMIC DNA]</scope>
    <source>
        <strain evidence="3">DSM 44728 / CIP 108903 / NRRL B-16338 / NBRC 102104 / LLR-40K-21</strain>
    </source>
</reference>
<dbReference type="EMBL" id="CP001778">
    <property type="protein sequence ID" value="ADD39819.1"/>
    <property type="molecule type" value="Genomic_DNA"/>
</dbReference>
<name>D3Q0F5_STANL</name>
<dbReference type="AlphaFoldDB" id="D3Q0F5"/>
<accession>D3Q0F5</accession>
<proteinExistence type="predicted"/>
<sequence>MTLVERDLYANMADAEAETRRAINELRNEVRRAALGGHEPVKAVASATPRPPRELPAYEEQQQDDRRPRPVAQGSADPYSRAREEREPTSGYVAETTAVPRQRWEDDYPVSGYENEGRDRRSNRHGSGQAVEAWRAEAEPTTPSRGTSRRARGVENGWSDEVYNSGSQPRASRGNDADSGAQPRASRTNGSDPAGGRGRHYREPDELDGVIPSRHYREDDDSGEIPSRHTTGSTRRREYASGESRSRGDSRSGGSYMDTYYGDSRR</sequence>
<gene>
    <name evidence="2" type="ordered locus">Snas_0098</name>
</gene>
<feature type="compositionally biased region" description="Basic and acidic residues" evidence="1">
    <location>
        <begin position="235"/>
        <end position="250"/>
    </location>
</feature>
<dbReference type="Proteomes" id="UP000000844">
    <property type="component" value="Chromosome"/>
</dbReference>
<keyword evidence="3" id="KW-1185">Reference proteome</keyword>
<dbReference type="STRING" id="446470.Snas_0098"/>